<dbReference type="InterPro" id="IPR019665">
    <property type="entry name" value="OxRdtase/DH_put_Rossmann_dom"/>
</dbReference>
<dbReference type="PANTHER" id="PTHR40459">
    <property type="entry name" value="CONSERVED HYPOTHETICAL ALANINE AND LEUCINE RICH PROTEIN"/>
    <property type="match status" value="1"/>
</dbReference>
<feature type="domain" description="DUF2520" evidence="2">
    <location>
        <begin position="149"/>
        <end position="273"/>
    </location>
</feature>
<organism evidence="3 4">
    <name type="scientific">Motilibacter peucedani</name>
    <dbReference type="NCBI Taxonomy" id="598650"/>
    <lineage>
        <taxon>Bacteria</taxon>
        <taxon>Bacillati</taxon>
        <taxon>Actinomycetota</taxon>
        <taxon>Actinomycetes</taxon>
        <taxon>Motilibacterales</taxon>
        <taxon>Motilibacteraceae</taxon>
        <taxon>Motilibacter</taxon>
    </lineage>
</organism>
<gene>
    <name evidence="3" type="ORF">CLV35_1718</name>
</gene>
<name>A0A420XPR6_9ACTN</name>
<dbReference type="Pfam" id="PF10727">
    <property type="entry name" value="Rossmann-like"/>
    <property type="match status" value="1"/>
</dbReference>
<evidence type="ECO:0000259" key="2">
    <source>
        <dbReference type="Pfam" id="PF10728"/>
    </source>
</evidence>
<sequence>MPLPASPAARARPARLDVGVVGTGRAGAVIGAALGGAGHRVVAASGVSEASRSRAAALLPGVPLLPPADVVSRAGLAVLAVPDDELAPLARGLAEVGAVRPGTLLVHLSGRHGVGVLQPAVEAGALPLAIHPAMTFTGTPVDLSRLAGCPFAVTAPEPLVPIGQALVVEMGGEPQGVPESLRPLYHAALAGAANSLVTLVAQSLDLLVTCGIEQPARFVAPLLSAALDGALRNGDLALTGPVARGDAGTVASHVHELGLVSPEAAAAYVALARLTADRALAAGVLAPERAEPLLDVLAGRAR</sequence>
<dbReference type="OrthoDB" id="8650434at2"/>
<dbReference type="InParanoid" id="A0A420XPR6"/>
<feature type="domain" description="Putative oxidoreductase/dehydrogenase Rossmann-like" evidence="1">
    <location>
        <begin position="10"/>
        <end position="132"/>
    </location>
</feature>
<evidence type="ECO:0000313" key="4">
    <source>
        <dbReference type="Proteomes" id="UP000281955"/>
    </source>
</evidence>
<comment type="caution">
    <text evidence="3">The sequence shown here is derived from an EMBL/GenBank/DDBJ whole genome shotgun (WGS) entry which is preliminary data.</text>
</comment>
<dbReference type="InterPro" id="IPR036291">
    <property type="entry name" value="NAD(P)-bd_dom_sf"/>
</dbReference>
<accession>A0A420XPR6</accession>
<dbReference type="PANTHER" id="PTHR40459:SF1">
    <property type="entry name" value="CONSERVED HYPOTHETICAL ALANINE AND LEUCINE RICH PROTEIN"/>
    <property type="match status" value="1"/>
</dbReference>
<dbReference type="SUPFAM" id="SSF51735">
    <property type="entry name" value="NAD(P)-binding Rossmann-fold domains"/>
    <property type="match status" value="1"/>
</dbReference>
<evidence type="ECO:0000259" key="1">
    <source>
        <dbReference type="Pfam" id="PF10727"/>
    </source>
</evidence>
<reference evidence="3 4" key="1">
    <citation type="submission" date="2018-10" db="EMBL/GenBank/DDBJ databases">
        <title>Genomic Encyclopedia of Archaeal and Bacterial Type Strains, Phase II (KMG-II): from individual species to whole genera.</title>
        <authorList>
            <person name="Goeker M."/>
        </authorList>
    </citation>
    <scope>NUCLEOTIDE SEQUENCE [LARGE SCALE GENOMIC DNA]</scope>
    <source>
        <strain evidence="3 4">RP-AC37</strain>
    </source>
</reference>
<keyword evidence="4" id="KW-1185">Reference proteome</keyword>
<dbReference type="SUPFAM" id="SSF48179">
    <property type="entry name" value="6-phosphogluconate dehydrogenase C-terminal domain-like"/>
    <property type="match status" value="1"/>
</dbReference>
<evidence type="ECO:0000313" key="3">
    <source>
        <dbReference type="EMBL" id="RKS75259.1"/>
    </source>
</evidence>
<dbReference type="Pfam" id="PF10728">
    <property type="entry name" value="DUF2520"/>
    <property type="match status" value="1"/>
</dbReference>
<dbReference type="Gene3D" id="1.10.1040.20">
    <property type="entry name" value="ProC-like, C-terminal domain"/>
    <property type="match status" value="1"/>
</dbReference>
<dbReference type="InterPro" id="IPR018931">
    <property type="entry name" value="DUF2520"/>
</dbReference>
<dbReference type="RefSeq" id="WP_121193066.1">
    <property type="nucleotide sequence ID" value="NZ_RBWV01000011.1"/>
</dbReference>
<dbReference type="Proteomes" id="UP000281955">
    <property type="component" value="Unassembled WGS sequence"/>
</dbReference>
<dbReference type="InterPro" id="IPR037108">
    <property type="entry name" value="TM1727-like_C_sf"/>
</dbReference>
<proteinExistence type="predicted"/>
<protein>
    <submittedName>
        <fullName evidence="3">Putative short-subunit dehydrogenase-like oxidoreductase (DUF2520 family)</fullName>
    </submittedName>
</protein>
<dbReference type="EMBL" id="RBWV01000011">
    <property type="protein sequence ID" value="RKS75259.1"/>
    <property type="molecule type" value="Genomic_DNA"/>
</dbReference>
<dbReference type="AlphaFoldDB" id="A0A420XPR6"/>
<dbReference type="InterPro" id="IPR008927">
    <property type="entry name" value="6-PGluconate_DH-like_C_sf"/>
</dbReference>
<dbReference type="Gene3D" id="3.40.50.720">
    <property type="entry name" value="NAD(P)-binding Rossmann-like Domain"/>
    <property type="match status" value="1"/>
</dbReference>